<accession>A0A820GQC8</accession>
<dbReference type="Gene3D" id="2.40.50.100">
    <property type="match status" value="1"/>
</dbReference>
<dbReference type="CDD" id="cd06850">
    <property type="entry name" value="biotinyl_domain"/>
    <property type="match status" value="1"/>
</dbReference>
<evidence type="ECO:0000313" key="3">
    <source>
        <dbReference type="Proteomes" id="UP000663823"/>
    </source>
</evidence>
<feature type="domain" description="Lipoyl-binding" evidence="1">
    <location>
        <begin position="90"/>
        <end position="157"/>
    </location>
</feature>
<proteinExistence type="predicted"/>
<evidence type="ECO:0000259" key="1">
    <source>
        <dbReference type="Pfam" id="PF00364"/>
    </source>
</evidence>
<reference evidence="2" key="1">
    <citation type="submission" date="2021-02" db="EMBL/GenBank/DDBJ databases">
        <authorList>
            <person name="Nowell W R."/>
        </authorList>
    </citation>
    <scope>NUCLEOTIDE SEQUENCE</scope>
</reference>
<sequence length="161" mass="18431">QNLRRLAFAGKYQYQITDSILNINNIKQLEDTVDEDLLSFKQKQHIAQKTMQQIETLLLKEIDSNNDNYNELSNDSQQQNLQELNDNHKIIYAMVGGVIQSISVHIDDKIIVDQTILCTIQAMKTEITIISDCNGTLCHIYIKPDQLINAGDPLFIIKLDQ</sequence>
<dbReference type="InterPro" id="IPR011053">
    <property type="entry name" value="Single_hybrid_motif"/>
</dbReference>
<dbReference type="Proteomes" id="UP000663823">
    <property type="component" value="Unassembled WGS sequence"/>
</dbReference>
<dbReference type="InterPro" id="IPR000089">
    <property type="entry name" value="Biotin_lipoyl"/>
</dbReference>
<feature type="non-terminal residue" evidence="2">
    <location>
        <position position="1"/>
    </location>
</feature>
<dbReference type="SUPFAM" id="SSF51230">
    <property type="entry name" value="Single hybrid motif"/>
    <property type="match status" value="1"/>
</dbReference>
<evidence type="ECO:0000313" key="2">
    <source>
        <dbReference type="EMBL" id="CAF4280799.1"/>
    </source>
</evidence>
<comment type="caution">
    <text evidence="2">The sequence shown here is derived from an EMBL/GenBank/DDBJ whole genome shotgun (WGS) entry which is preliminary data.</text>
</comment>
<organism evidence="2 3">
    <name type="scientific">Rotaria sordida</name>
    <dbReference type="NCBI Taxonomy" id="392033"/>
    <lineage>
        <taxon>Eukaryota</taxon>
        <taxon>Metazoa</taxon>
        <taxon>Spiralia</taxon>
        <taxon>Gnathifera</taxon>
        <taxon>Rotifera</taxon>
        <taxon>Eurotatoria</taxon>
        <taxon>Bdelloidea</taxon>
        <taxon>Philodinida</taxon>
        <taxon>Philodinidae</taxon>
        <taxon>Rotaria</taxon>
    </lineage>
</organism>
<protein>
    <recommendedName>
        <fullName evidence="1">Lipoyl-binding domain-containing protein</fullName>
    </recommendedName>
</protein>
<dbReference type="EMBL" id="CAJOAX010040889">
    <property type="protein sequence ID" value="CAF4280799.1"/>
    <property type="molecule type" value="Genomic_DNA"/>
</dbReference>
<gene>
    <name evidence="2" type="ORF">OTI717_LOCUS41419</name>
</gene>
<dbReference type="AlphaFoldDB" id="A0A820GQC8"/>
<dbReference type="Pfam" id="PF00364">
    <property type="entry name" value="Biotin_lipoyl"/>
    <property type="match status" value="1"/>
</dbReference>
<name>A0A820GQC8_9BILA</name>